<sequence>MLDINNAFSGFAVKDIEEARSFYSETLGLEVEDGPMGLLNLHLTGSTNVLVYPKPDHEPAVFTILNFEVPDIDAAVTALTERGVEFVRYDDFDQDERGIFRGSRNDQGPDIGWFRDPSGNVLSVIGV</sequence>
<dbReference type="PROSITE" id="PS51819">
    <property type="entry name" value="VOC"/>
    <property type="match status" value="1"/>
</dbReference>
<gene>
    <name evidence="2" type="ORF">CSW57_09505</name>
</gene>
<dbReference type="Gene3D" id="3.10.180.10">
    <property type="entry name" value="2,3-Dihydroxybiphenyl 1,2-Dioxygenase, domain 1"/>
    <property type="match status" value="1"/>
</dbReference>
<feature type="domain" description="VOC" evidence="1">
    <location>
        <begin position="1"/>
        <end position="127"/>
    </location>
</feature>
<dbReference type="EMBL" id="PEBD01000008">
    <property type="protein sequence ID" value="PHV66543.1"/>
    <property type="molecule type" value="Genomic_DNA"/>
</dbReference>
<proteinExistence type="predicted"/>
<comment type="caution">
    <text evidence="2">The sequence shown here is derived from an EMBL/GenBank/DDBJ whole genome shotgun (WGS) entry which is preliminary data.</text>
</comment>
<dbReference type="Pfam" id="PF00903">
    <property type="entry name" value="Glyoxalase"/>
    <property type="match status" value="1"/>
</dbReference>
<dbReference type="InterPro" id="IPR004360">
    <property type="entry name" value="Glyas_Fos-R_dOase_dom"/>
</dbReference>
<dbReference type="RefSeq" id="WP_099382581.1">
    <property type="nucleotide sequence ID" value="NZ_PEBD01000008.1"/>
</dbReference>
<dbReference type="SUPFAM" id="SSF54593">
    <property type="entry name" value="Glyoxalase/Bleomycin resistance protein/Dihydroxybiphenyl dioxygenase"/>
    <property type="match status" value="1"/>
</dbReference>
<organism evidence="2 3">
    <name type="scientific">Williamsia marianensis</name>
    <dbReference type="NCBI Taxonomy" id="85044"/>
    <lineage>
        <taxon>Bacteria</taxon>
        <taxon>Bacillati</taxon>
        <taxon>Actinomycetota</taxon>
        <taxon>Actinomycetes</taxon>
        <taxon>Mycobacteriales</taxon>
        <taxon>Nocardiaceae</taxon>
        <taxon>Williamsia</taxon>
    </lineage>
</organism>
<dbReference type="Proteomes" id="UP000225108">
    <property type="component" value="Unassembled WGS sequence"/>
</dbReference>
<accession>A0A2G3PLD2</accession>
<dbReference type="InterPro" id="IPR029068">
    <property type="entry name" value="Glyas_Bleomycin-R_OHBP_Dase"/>
</dbReference>
<evidence type="ECO:0000313" key="2">
    <source>
        <dbReference type="EMBL" id="PHV66543.1"/>
    </source>
</evidence>
<reference evidence="2 3" key="1">
    <citation type="submission" date="2017-10" db="EMBL/GenBank/DDBJ databases">
        <title>The draft genome sequence of Williamsia sp. BULT 1.1 isolated from the semi-arid grassland soils from South Africa.</title>
        <authorList>
            <person name="Kabwe M.H."/>
            <person name="Govender N."/>
            <person name="Mutseka Lunga P."/>
            <person name="Vikram S."/>
            <person name="Makhalanyane T.P."/>
        </authorList>
    </citation>
    <scope>NUCLEOTIDE SEQUENCE [LARGE SCALE GENOMIC DNA]</scope>
    <source>
        <strain evidence="2 3">BULT 1.1</strain>
    </source>
</reference>
<evidence type="ECO:0000259" key="1">
    <source>
        <dbReference type="PROSITE" id="PS51819"/>
    </source>
</evidence>
<dbReference type="InterPro" id="IPR037523">
    <property type="entry name" value="VOC_core"/>
</dbReference>
<dbReference type="AlphaFoldDB" id="A0A2G3PLD2"/>
<protein>
    <submittedName>
        <fullName evidence="2">Glyoxalase</fullName>
    </submittedName>
</protein>
<evidence type="ECO:0000313" key="3">
    <source>
        <dbReference type="Proteomes" id="UP000225108"/>
    </source>
</evidence>
<name>A0A2G3PLD2_WILMA</name>